<dbReference type="PANTHER" id="PTHR24299:SF21">
    <property type="entry name" value="OS09G0441600 PROTEIN"/>
    <property type="match status" value="1"/>
</dbReference>
<keyword evidence="3" id="KW-1185">Reference proteome</keyword>
<keyword evidence="1" id="KW-0472">Membrane</keyword>
<dbReference type="Proteomes" id="UP000243975">
    <property type="component" value="Unassembled WGS sequence"/>
</dbReference>
<gene>
    <name evidence="2" type="ORF">Ccrd_009368</name>
</gene>
<dbReference type="Pfam" id="PF00067">
    <property type="entry name" value="p450"/>
    <property type="match status" value="1"/>
</dbReference>
<name>A0A103YN87_CYNCS</name>
<dbReference type="GO" id="GO:0020037">
    <property type="term" value="F:heme binding"/>
    <property type="evidence" value="ECO:0007669"/>
    <property type="project" value="InterPro"/>
</dbReference>
<dbReference type="InterPro" id="IPR036396">
    <property type="entry name" value="Cyt_P450_sf"/>
</dbReference>
<evidence type="ECO:0000256" key="1">
    <source>
        <dbReference type="SAM" id="Phobius"/>
    </source>
</evidence>
<accession>A0A103YN87</accession>
<dbReference type="InterPro" id="IPR001128">
    <property type="entry name" value="Cyt_P450"/>
</dbReference>
<sequence>MGPLSWLLLATAISALIFRLLNVRHGRKNLPPGPRPWPLIGNLNLIGPLPHQSLHALSQTYGKLMHLKFGSCPVVVASSPEMARQFV</sequence>
<comment type="caution">
    <text evidence="2">The sequence shown here is derived from an EMBL/GenBank/DDBJ whole genome shotgun (WGS) entry which is preliminary data.</text>
</comment>
<evidence type="ECO:0000313" key="2">
    <source>
        <dbReference type="EMBL" id="KVI12209.1"/>
    </source>
</evidence>
<reference evidence="2 3" key="1">
    <citation type="journal article" date="2016" name="Sci. Rep.">
        <title>The genome sequence of the outbreeding globe artichoke constructed de novo incorporating a phase-aware low-pass sequencing strategy of F1 progeny.</title>
        <authorList>
            <person name="Scaglione D."/>
            <person name="Reyes-Chin-Wo S."/>
            <person name="Acquadro A."/>
            <person name="Froenicke L."/>
            <person name="Portis E."/>
            <person name="Beitel C."/>
            <person name="Tirone M."/>
            <person name="Mauro R."/>
            <person name="Lo Monaco A."/>
            <person name="Mauromicale G."/>
            <person name="Faccioli P."/>
            <person name="Cattivelli L."/>
            <person name="Rieseberg L."/>
            <person name="Michelmore R."/>
            <person name="Lanteri S."/>
        </authorList>
    </citation>
    <scope>NUCLEOTIDE SEQUENCE [LARGE SCALE GENOMIC DNA]</scope>
    <source>
        <strain evidence="2">2C</strain>
    </source>
</reference>
<dbReference type="GO" id="GO:0005506">
    <property type="term" value="F:iron ion binding"/>
    <property type="evidence" value="ECO:0007669"/>
    <property type="project" value="InterPro"/>
</dbReference>
<dbReference type="GO" id="GO:0016705">
    <property type="term" value="F:oxidoreductase activity, acting on paired donors, with incorporation or reduction of molecular oxygen"/>
    <property type="evidence" value="ECO:0007669"/>
    <property type="project" value="InterPro"/>
</dbReference>
<keyword evidence="1" id="KW-1133">Transmembrane helix</keyword>
<organism evidence="2 3">
    <name type="scientific">Cynara cardunculus var. scolymus</name>
    <name type="common">Globe artichoke</name>
    <name type="synonym">Cynara scolymus</name>
    <dbReference type="NCBI Taxonomy" id="59895"/>
    <lineage>
        <taxon>Eukaryota</taxon>
        <taxon>Viridiplantae</taxon>
        <taxon>Streptophyta</taxon>
        <taxon>Embryophyta</taxon>
        <taxon>Tracheophyta</taxon>
        <taxon>Spermatophyta</taxon>
        <taxon>Magnoliopsida</taxon>
        <taxon>eudicotyledons</taxon>
        <taxon>Gunneridae</taxon>
        <taxon>Pentapetalae</taxon>
        <taxon>asterids</taxon>
        <taxon>campanulids</taxon>
        <taxon>Asterales</taxon>
        <taxon>Asteraceae</taxon>
        <taxon>Carduoideae</taxon>
        <taxon>Cardueae</taxon>
        <taxon>Carduinae</taxon>
        <taxon>Cynara</taxon>
    </lineage>
</organism>
<keyword evidence="1" id="KW-0812">Transmembrane</keyword>
<protein>
    <submittedName>
        <fullName evidence="2">Cytochrome P450</fullName>
    </submittedName>
</protein>
<proteinExistence type="predicted"/>
<dbReference type="OMA" id="HELCKRY"/>
<feature type="transmembrane region" description="Helical" evidence="1">
    <location>
        <begin position="6"/>
        <end position="22"/>
    </location>
</feature>
<dbReference type="SUPFAM" id="SSF48264">
    <property type="entry name" value="Cytochrome P450"/>
    <property type="match status" value="1"/>
</dbReference>
<dbReference type="GO" id="GO:0004497">
    <property type="term" value="F:monooxygenase activity"/>
    <property type="evidence" value="ECO:0007669"/>
    <property type="project" value="InterPro"/>
</dbReference>
<dbReference type="Gramene" id="KVI12209">
    <property type="protein sequence ID" value="KVI12209"/>
    <property type="gene ID" value="Ccrd_009368"/>
</dbReference>
<dbReference type="PANTHER" id="PTHR24299">
    <property type="entry name" value="CYTOCHROME P450 FAMILY 1"/>
    <property type="match status" value="1"/>
</dbReference>
<dbReference type="AlphaFoldDB" id="A0A103YN87"/>
<dbReference type="EMBL" id="LEKV01000010">
    <property type="protein sequence ID" value="KVI12209.1"/>
    <property type="molecule type" value="Genomic_DNA"/>
</dbReference>
<evidence type="ECO:0000313" key="3">
    <source>
        <dbReference type="Proteomes" id="UP000243975"/>
    </source>
</evidence>
<dbReference type="Gene3D" id="1.10.630.10">
    <property type="entry name" value="Cytochrome P450"/>
    <property type="match status" value="1"/>
</dbReference>